<dbReference type="Pfam" id="PF24626">
    <property type="entry name" value="SH3_Tf2-1"/>
    <property type="match status" value="1"/>
</dbReference>
<keyword evidence="4" id="KW-1185">Reference proteome</keyword>
<evidence type="ECO:0000313" key="4">
    <source>
        <dbReference type="Proteomes" id="UP000257109"/>
    </source>
</evidence>
<feature type="transmembrane region" description="Helical" evidence="1">
    <location>
        <begin position="139"/>
        <end position="161"/>
    </location>
</feature>
<feature type="domain" description="Tf2-1-like SH3-like" evidence="2">
    <location>
        <begin position="29"/>
        <end position="72"/>
    </location>
</feature>
<evidence type="ECO:0000313" key="3">
    <source>
        <dbReference type="EMBL" id="RDX95951.1"/>
    </source>
</evidence>
<keyword evidence="1" id="KW-1133">Transmembrane helix</keyword>
<protein>
    <recommendedName>
        <fullName evidence="2">Tf2-1-like SH3-like domain-containing protein</fullName>
    </recommendedName>
</protein>
<keyword evidence="1" id="KW-0812">Transmembrane</keyword>
<sequence length="232" mass="27128">MEKKGEQYIRSVNRGRKDMLFKEGDLVWSKLLPRGDDPFKILRKINDNVHQVDMPSYFRGSTTFNVNDLTPYDAGVKEPNLKENSLKEGEDDTYTKWEDSTLEGPITWTRLRRIQEEVQHQFFLLDPMTRGKTPFLPSFPMFSFFLILFVLAFALPSWAFLRVFRWFRLALVGDMSPSLLMAHFDQEEVDIGSIGVSLGMFRAYFCYEMTMLEEDCATLIPEKYLRGPKSFI</sequence>
<dbReference type="AlphaFoldDB" id="A0A371GZL8"/>
<dbReference type="InterPro" id="IPR056924">
    <property type="entry name" value="SH3_Tf2-1"/>
</dbReference>
<dbReference type="Proteomes" id="UP000257109">
    <property type="component" value="Unassembled WGS sequence"/>
</dbReference>
<dbReference type="OrthoDB" id="1432277at2759"/>
<dbReference type="EMBL" id="QJKJ01004007">
    <property type="protein sequence ID" value="RDX95951.1"/>
    <property type="molecule type" value="Genomic_DNA"/>
</dbReference>
<evidence type="ECO:0000256" key="1">
    <source>
        <dbReference type="SAM" id="Phobius"/>
    </source>
</evidence>
<evidence type="ECO:0000259" key="2">
    <source>
        <dbReference type="Pfam" id="PF24626"/>
    </source>
</evidence>
<keyword evidence="1" id="KW-0472">Membrane</keyword>
<proteinExistence type="predicted"/>
<feature type="non-terminal residue" evidence="3">
    <location>
        <position position="1"/>
    </location>
</feature>
<gene>
    <name evidence="3" type="ORF">CR513_21438</name>
</gene>
<name>A0A371GZL8_MUCPR</name>
<organism evidence="3 4">
    <name type="scientific">Mucuna pruriens</name>
    <name type="common">Velvet bean</name>
    <name type="synonym">Dolichos pruriens</name>
    <dbReference type="NCBI Taxonomy" id="157652"/>
    <lineage>
        <taxon>Eukaryota</taxon>
        <taxon>Viridiplantae</taxon>
        <taxon>Streptophyta</taxon>
        <taxon>Embryophyta</taxon>
        <taxon>Tracheophyta</taxon>
        <taxon>Spermatophyta</taxon>
        <taxon>Magnoliopsida</taxon>
        <taxon>eudicotyledons</taxon>
        <taxon>Gunneridae</taxon>
        <taxon>Pentapetalae</taxon>
        <taxon>rosids</taxon>
        <taxon>fabids</taxon>
        <taxon>Fabales</taxon>
        <taxon>Fabaceae</taxon>
        <taxon>Papilionoideae</taxon>
        <taxon>50 kb inversion clade</taxon>
        <taxon>NPAAA clade</taxon>
        <taxon>indigoferoid/millettioid clade</taxon>
        <taxon>Phaseoleae</taxon>
        <taxon>Mucuna</taxon>
    </lineage>
</organism>
<reference evidence="3" key="1">
    <citation type="submission" date="2018-05" db="EMBL/GenBank/DDBJ databases">
        <title>Draft genome of Mucuna pruriens seed.</title>
        <authorList>
            <person name="Nnadi N.E."/>
            <person name="Vos R."/>
            <person name="Hasami M.H."/>
            <person name="Devisetty U.K."/>
            <person name="Aguiy J.C."/>
        </authorList>
    </citation>
    <scope>NUCLEOTIDE SEQUENCE [LARGE SCALE GENOMIC DNA]</scope>
    <source>
        <strain evidence="3">JCA_2017</strain>
    </source>
</reference>
<accession>A0A371GZL8</accession>
<comment type="caution">
    <text evidence="3">The sequence shown here is derived from an EMBL/GenBank/DDBJ whole genome shotgun (WGS) entry which is preliminary data.</text>
</comment>